<dbReference type="OrthoDB" id="9791073at2"/>
<dbReference type="Pfam" id="PF13242">
    <property type="entry name" value="Hydrolase_like"/>
    <property type="match status" value="1"/>
</dbReference>
<evidence type="ECO:0000313" key="2">
    <source>
        <dbReference type="Proteomes" id="UP000199236"/>
    </source>
</evidence>
<proteinExistence type="predicted"/>
<dbReference type="GO" id="GO:0016791">
    <property type="term" value="F:phosphatase activity"/>
    <property type="evidence" value="ECO:0007669"/>
    <property type="project" value="TreeGrafter"/>
</dbReference>
<dbReference type="InterPro" id="IPR006357">
    <property type="entry name" value="HAD-SF_hydro_IIA"/>
</dbReference>
<dbReference type="Gene3D" id="3.40.50.1000">
    <property type="entry name" value="HAD superfamily/HAD-like"/>
    <property type="match status" value="2"/>
</dbReference>
<dbReference type="PANTHER" id="PTHR19288:SF90">
    <property type="entry name" value="OS08G0542600 PROTEIN"/>
    <property type="match status" value="1"/>
</dbReference>
<reference evidence="1 2" key="1">
    <citation type="submission" date="2016-10" db="EMBL/GenBank/DDBJ databases">
        <authorList>
            <person name="de Groot N.N."/>
        </authorList>
    </citation>
    <scope>NUCLEOTIDE SEQUENCE [LARGE SCALE GENOMIC DNA]</scope>
    <source>
        <strain evidence="1 2">CGMCC 1.9157</strain>
    </source>
</reference>
<dbReference type="InterPro" id="IPR036412">
    <property type="entry name" value="HAD-like_sf"/>
</dbReference>
<dbReference type="Pfam" id="PF13344">
    <property type="entry name" value="Hydrolase_6"/>
    <property type="match status" value="1"/>
</dbReference>
<sequence>MLPTLTSEQAFERYEAVRHRFPNLSRNKLVIEPIKDLSEIVDRFDAFVFDAFGVLNVGETPIKGARERIEALRAADKHVFVLTNAASYCFNQVVAKFKRLGFDFRDCELVSSRAVCEMHLPSVPPSFVWGVAAPSSFQSEELSVKARPLLDDPDVYDEVDGFLILSSESWTLERQALLFESLIHNNRPVFVANPDIVAPREEDMSVEPGYYAHNLLDRLPDLSVTFHGKPFGSVYDEIEARLGNSIPRHRIAMMGDSLHTDILGARVRGWGSVLVTVHGFLRGQNPMDAIHKSGIYPDFMTPSI</sequence>
<keyword evidence="2" id="KW-1185">Reference proteome</keyword>
<dbReference type="EMBL" id="FOVR01000014">
    <property type="protein sequence ID" value="SFO86643.1"/>
    <property type="molecule type" value="Genomic_DNA"/>
</dbReference>
<gene>
    <name evidence="1" type="ORF">SAMN04488056_11498</name>
</gene>
<dbReference type="PANTHER" id="PTHR19288">
    <property type="entry name" value="4-NITROPHENYLPHOSPHATASE-RELATED"/>
    <property type="match status" value="1"/>
</dbReference>
<dbReference type="AlphaFoldDB" id="A0A1I5KP91"/>
<dbReference type="RefSeq" id="WP_090075090.1">
    <property type="nucleotide sequence ID" value="NZ_FOVR01000014.1"/>
</dbReference>
<dbReference type="Proteomes" id="UP000199236">
    <property type="component" value="Unassembled WGS sequence"/>
</dbReference>
<dbReference type="STRING" id="655353.SAMN04488056_11498"/>
<evidence type="ECO:0000313" key="1">
    <source>
        <dbReference type="EMBL" id="SFO86643.1"/>
    </source>
</evidence>
<name>A0A1I5KP91_9HYPH</name>
<organism evidence="1 2">
    <name type="scientific">Cohaesibacter marisflavi</name>
    <dbReference type="NCBI Taxonomy" id="655353"/>
    <lineage>
        <taxon>Bacteria</taxon>
        <taxon>Pseudomonadati</taxon>
        <taxon>Pseudomonadota</taxon>
        <taxon>Alphaproteobacteria</taxon>
        <taxon>Hyphomicrobiales</taxon>
        <taxon>Cohaesibacteraceae</taxon>
    </lineage>
</organism>
<accession>A0A1I5KP91</accession>
<dbReference type="GO" id="GO:0005737">
    <property type="term" value="C:cytoplasm"/>
    <property type="evidence" value="ECO:0007669"/>
    <property type="project" value="TreeGrafter"/>
</dbReference>
<dbReference type="InterPro" id="IPR023214">
    <property type="entry name" value="HAD_sf"/>
</dbReference>
<protein>
    <submittedName>
        <fullName evidence="1">HAD-superfamily class IIA hydrolase, TIGR01459</fullName>
    </submittedName>
</protein>
<keyword evidence="1" id="KW-0378">Hydrolase</keyword>
<dbReference type="SUPFAM" id="SSF56784">
    <property type="entry name" value="HAD-like"/>
    <property type="match status" value="1"/>
</dbReference>